<comment type="similarity">
    <text evidence="1">Belongs to the ThrE exporter (TC 2.A.79) family.</text>
</comment>
<dbReference type="InterPro" id="IPR027484">
    <property type="entry name" value="PInositol-4-P-5-kinase_N"/>
</dbReference>
<dbReference type="PANTHER" id="PTHR31082:SF4">
    <property type="entry name" value="PHEROMONE-REGULATED MEMBRANE PROTEIN 10"/>
    <property type="match status" value="1"/>
</dbReference>
<feature type="region of interest" description="Disordered" evidence="3">
    <location>
        <begin position="791"/>
        <end position="817"/>
    </location>
</feature>
<evidence type="ECO:0000313" key="7">
    <source>
        <dbReference type="Proteomes" id="UP000887229"/>
    </source>
</evidence>
<dbReference type="OrthoDB" id="413008at2759"/>
<dbReference type="GeneID" id="70297432"/>
<dbReference type="Pfam" id="PF06738">
    <property type="entry name" value="ThrE"/>
    <property type="match status" value="1"/>
</dbReference>
<dbReference type="SUPFAM" id="SSF56104">
    <property type="entry name" value="SAICAR synthase-like"/>
    <property type="match status" value="1"/>
</dbReference>
<dbReference type="Gene3D" id="3.30.810.10">
    <property type="entry name" value="2-Layer Sandwich"/>
    <property type="match status" value="1"/>
</dbReference>
<feature type="compositionally biased region" description="Basic and acidic residues" evidence="3">
    <location>
        <begin position="129"/>
        <end position="153"/>
    </location>
</feature>
<keyword evidence="7" id="KW-1185">Reference proteome</keyword>
<feature type="compositionally biased region" description="Gly residues" evidence="3">
    <location>
        <begin position="298"/>
        <end position="313"/>
    </location>
</feature>
<feature type="transmembrane region" description="Helical" evidence="4">
    <location>
        <begin position="820"/>
        <end position="837"/>
    </location>
</feature>
<dbReference type="Gene3D" id="3.30.800.10">
    <property type="entry name" value="Phosphatidylinositol Phosphate Kinase II Beta"/>
    <property type="match status" value="1"/>
</dbReference>
<reference evidence="6" key="1">
    <citation type="journal article" date="2021" name="IMA Fungus">
        <title>Genomic characterization of three marine fungi, including Emericellopsis atlantica sp. nov. with signatures of a generalist lifestyle and marine biomass degradation.</title>
        <authorList>
            <person name="Hagestad O.C."/>
            <person name="Hou L."/>
            <person name="Andersen J.H."/>
            <person name="Hansen E.H."/>
            <person name="Altermark B."/>
            <person name="Li C."/>
            <person name="Kuhnert E."/>
            <person name="Cox R.J."/>
            <person name="Crous P.W."/>
            <person name="Spatafora J.W."/>
            <person name="Lail K."/>
            <person name="Amirebrahimi M."/>
            <person name="Lipzen A."/>
            <person name="Pangilinan J."/>
            <person name="Andreopoulos W."/>
            <person name="Hayes R.D."/>
            <person name="Ng V."/>
            <person name="Grigoriev I.V."/>
            <person name="Jackson S.A."/>
            <person name="Sutton T.D.S."/>
            <person name="Dobson A.D.W."/>
            <person name="Rama T."/>
        </authorList>
    </citation>
    <scope>NUCLEOTIDE SEQUENCE</scope>
    <source>
        <strain evidence="6">TS7</strain>
    </source>
</reference>
<evidence type="ECO:0000259" key="5">
    <source>
        <dbReference type="PROSITE" id="PS51455"/>
    </source>
</evidence>
<dbReference type="PANTHER" id="PTHR31082">
    <property type="entry name" value="PHEROMONE-REGULATED MEMBRANE PROTEIN 10"/>
    <property type="match status" value="1"/>
</dbReference>
<proteinExistence type="inferred from homology"/>
<evidence type="ECO:0000256" key="3">
    <source>
        <dbReference type="SAM" id="MobiDB-lite"/>
    </source>
</evidence>
<feature type="compositionally biased region" description="Basic and acidic residues" evidence="3">
    <location>
        <begin position="390"/>
        <end position="400"/>
    </location>
</feature>
<feature type="region of interest" description="Disordered" evidence="3">
    <location>
        <begin position="296"/>
        <end position="360"/>
    </location>
</feature>
<dbReference type="GO" id="GO:0005524">
    <property type="term" value="F:ATP binding"/>
    <property type="evidence" value="ECO:0007669"/>
    <property type="project" value="UniProtKB-UniRule"/>
</dbReference>
<feature type="domain" description="PIPK" evidence="5">
    <location>
        <begin position="973"/>
        <end position="1322"/>
    </location>
</feature>
<feature type="compositionally biased region" description="Low complexity" evidence="3">
    <location>
        <begin position="323"/>
        <end position="352"/>
    </location>
</feature>
<feature type="region of interest" description="Disordered" evidence="3">
    <location>
        <begin position="1"/>
        <end position="153"/>
    </location>
</feature>
<dbReference type="InterPro" id="IPR002498">
    <property type="entry name" value="PInositol-4-P-4/5-kinase_core"/>
</dbReference>
<dbReference type="InterPro" id="IPR051361">
    <property type="entry name" value="ThrE/Ser_Exporter"/>
</dbReference>
<evidence type="ECO:0000256" key="1">
    <source>
        <dbReference type="ARBA" id="ARBA00034125"/>
    </source>
</evidence>
<feature type="compositionally biased region" description="Polar residues" evidence="3">
    <location>
        <begin position="80"/>
        <end position="90"/>
    </location>
</feature>
<keyword evidence="4" id="KW-0472">Membrane</keyword>
<dbReference type="PROSITE" id="PS51455">
    <property type="entry name" value="PIPK"/>
    <property type="match status" value="1"/>
</dbReference>
<dbReference type="Pfam" id="PF01504">
    <property type="entry name" value="PIP5K"/>
    <property type="match status" value="1"/>
</dbReference>
<feature type="region of interest" description="Disordered" evidence="3">
    <location>
        <begin position="382"/>
        <end position="405"/>
    </location>
</feature>
<keyword evidence="4" id="KW-0812">Transmembrane</keyword>
<feature type="transmembrane region" description="Helical" evidence="4">
    <location>
        <begin position="879"/>
        <end position="900"/>
    </location>
</feature>
<protein>
    <recommendedName>
        <fullName evidence="5">PIPK domain-containing protein</fullName>
    </recommendedName>
</protein>
<dbReference type="Proteomes" id="UP000887229">
    <property type="component" value="Unassembled WGS sequence"/>
</dbReference>
<feature type="transmembrane region" description="Helical" evidence="4">
    <location>
        <begin position="649"/>
        <end position="668"/>
    </location>
</feature>
<keyword evidence="2" id="KW-0067">ATP-binding</keyword>
<feature type="compositionally biased region" description="Polar residues" evidence="3">
    <location>
        <begin position="1"/>
        <end position="18"/>
    </location>
</feature>
<dbReference type="RefSeq" id="XP_046122824.1">
    <property type="nucleotide sequence ID" value="XM_046266529.1"/>
</dbReference>
<feature type="transmembrane region" description="Helical" evidence="4">
    <location>
        <begin position="929"/>
        <end position="950"/>
    </location>
</feature>
<evidence type="ECO:0000256" key="2">
    <source>
        <dbReference type="PROSITE-ProRule" id="PRU00781"/>
    </source>
</evidence>
<dbReference type="GO" id="GO:0046488">
    <property type="term" value="P:phosphatidylinositol metabolic process"/>
    <property type="evidence" value="ECO:0007669"/>
    <property type="project" value="UniProtKB-UniRule"/>
</dbReference>
<keyword evidence="2" id="KW-0808">Transferase</keyword>
<gene>
    <name evidence="6" type="ORF">F5Z01DRAFT_716347</name>
</gene>
<keyword evidence="2" id="KW-0418">Kinase</keyword>
<accession>A0A9P8CUB1</accession>
<name>A0A9P8CUB1_9HYPO</name>
<feature type="transmembrane region" description="Helical" evidence="4">
    <location>
        <begin position="688"/>
        <end position="706"/>
    </location>
</feature>
<evidence type="ECO:0000256" key="4">
    <source>
        <dbReference type="SAM" id="Phobius"/>
    </source>
</evidence>
<dbReference type="GO" id="GO:0052742">
    <property type="term" value="F:phosphatidylinositol kinase activity"/>
    <property type="evidence" value="ECO:0007669"/>
    <property type="project" value="InterPro"/>
</dbReference>
<sequence length="1325" mass="145122">MSSGEQPDSGRVSDTTTPARKEKKRVGWRNPDLNPDLSSNKIAVDDYSTLSPGGSPKFQPAAYPHGAPDAQELSEALTRILSQEPSPNESTGKDAHLKTPQDSPPTGGGMSPLPSRPRPALRRNTSYDAPHEREEADKAESEANERVLRSITDARHRADQLAISLGSHSAPGSRRNSDDIGASFQHLVGVSDGSSRGRSTFRGSAIRHRGPAFVDGPQRLDTEDSYDNHDVAAKLVRSHTRKRDLFHSDMLRGRQSGTSTPIIDDPDLDYVPRPKKYHGGVLSSLLKLYNDEQRHNAGGAGSGAGGGGGGSAGSSGRTTPAYATPSISAQSSPSASRSSSRTRPARSGRPSSGLFSLHRSHGSASSLTLTELMKSSSMFAAPGSSVSSDRMAEKVKESAPPKKPKKEKYRITVHIAGILARHRFLIKLCRALMLYGAPTHRLEEYLSMSARALEIEAQFLYMPSCMIISFDDSTTHTTEVKIVRVMQGIDLGKLRDVHNIYKEVVHDKLGVEEATQRLDDVMNRKVKFHVAWRVMFYGVASACVAPFAFQGRFIDMPCAFLLGSLVGFLQLVLAPQNELYAHVFEVSASVLTSFLARAFGSINGGGTFCFGALAQSSIALILPGYMVLCSSLELQSYNIVAGSVRMVHALIYTLFLGYGITIGASLYGMIDPNASSEKDCREPLNRNWYFLFVPGFTLCLCLVNQAKWKQTPVMLLMSLAGWAVNSYCSQVFKGNTEISNMLGALTVGILANLYSRMGRHIQNAWFDSVDFFSSTIKPRLVRLIGRKKATSMSWDKPSDPESRPGSPMEEKKPERKKRSVGYSLAAAAMLPAIFVQVPSGLAVGGSLLAGVQSADSLTSKGGQHSVGIEGTAFNVLFKVIQVAIGISVGLFMSALIVYPLGKRRKQHELATTASPAGLLTTCFLFGRRLGLGCILTGLHCYWSALVVLVIDRQQRGCRYSPGFGGWATTIDNLERERAILLSFEMPCRAPMAIMQIRAPSISASIAKAITFPSLSSPSSLWSALYIRILAFTRLLKLHLTLFRPADFTSLRRNVWNIEEDDYVSSFQEGELVPVGDLGYSGSTFFTTRDGRFLIKSLPRKFEYKFFTDDLFVPYLEHMEAHPDALLVRITDMPYAKYHSIGGILGAAPPCHIVMENLLRGEEEWETFDLKPKDYFFPERDIANGALVRDEVIEGLVDDLPDKARVPARAREMLLAQLEKDTDILKANQAVDYSLFLARTRTRGDGANDDSVGSWREGVRGEDGWTYRAVVLDFFWTKSAAQAKAMEGLVRAFNSVADKGPMSITADPGEYRERFLKMVGALVKGV</sequence>
<comment type="caution">
    <text evidence="6">The sequence shown here is derived from an EMBL/GenBank/DDBJ whole genome shotgun (WGS) entry which is preliminary data.</text>
</comment>
<organism evidence="6 7">
    <name type="scientific">Emericellopsis atlantica</name>
    <dbReference type="NCBI Taxonomy" id="2614577"/>
    <lineage>
        <taxon>Eukaryota</taxon>
        <taxon>Fungi</taxon>
        <taxon>Dikarya</taxon>
        <taxon>Ascomycota</taxon>
        <taxon>Pezizomycotina</taxon>
        <taxon>Sordariomycetes</taxon>
        <taxon>Hypocreomycetidae</taxon>
        <taxon>Hypocreales</taxon>
        <taxon>Bionectriaceae</taxon>
        <taxon>Emericellopsis</taxon>
    </lineage>
</organism>
<dbReference type="GO" id="GO:0022857">
    <property type="term" value="F:transmembrane transporter activity"/>
    <property type="evidence" value="ECO:0007669"/>
    <property type="project" value="InterPro"/>
</dbReference>
<dbReference type="EMBL" id="MU251242">
    <property type="protein sequence ID" value="KAG9258900.1"/>
    <property type="molecule type" value="Genomic_DNA"/>
</dbReference>
<keyword evidence="2" id="KW-0547">Nucleotide-binding</keyword>
<dbReference type="InterPro" id="IPR010619">
    <property type="entry name" value="ThrE-like_N"/>
</dbReference>
<dbReference type="SMART" id="SM00330">
    <property type="entry name" value="PIPKc"/>
    <property type="match status" value="1"/>
</dbReference>
<feature type="transmembrane region" description="Helical" evidence="4">
    <location>
        <begin position="554"/>
        <end position="572"/>
    </location>
</feature>
<feature type="compositionally biased region" description="Basic and acidic residues" evidence="3">
    <location>
        <begin position="796"/>
        <end position="813"/>
    </location>
</feature>
<evidence type="ECO:0000313" key="6">
    <source>
        <dbReference type="EMBL" id="KAG9258900.1"/>
    </source>
</evidence>
<feature type="transmembrane region" description="Helical" evidence="4">
    <location>
        <begin position="530"/>
        <end position="548"/>
    </location>
</feature>
<dbReference type="InterPro" id="IPR027483">
    <property type="entry name" value="PInositol-4-P-4/5-kinase_C_sf"/>
</dbReference>
<feature type="transmembrane region" description="Helical" evidence="4">
    <location>
        <begin position="605"/>
        <end position="628"/>
    </location>
</feature>
<keyword evidence="4" id="KW-1133">Transmembrane helix</keyword>